<organism evidence="9 10">
    <name type="scientific">Populus alba x Populus x berolinensis</name>
    <dbReference type="NCBI Taxonomy" id="444605"/>
    <lineage>
        <taxon>Eukaryota</taxon>
        <taxon>Viridiplantae</taxon>
        <taxon>Streptophyta</taxon>
        <taxon>Embryophyta</taxon>
        <taxon>Tracheophyta</taxon>
        <taxon>Spermatophyta</taxon>
        <taxon>Magnoliopsida</taxon>
        <taxon>eudicotyledons</taxon>
        <taxon>Gunneridae</taxon>
        <taxon>Pentapetalae</taxon>
        <taxon>rosids</taxon>
        <taxon>fabids</taxon>
        <taxon>Malpighiales</taxon>
        <taxon>Salicaceae</taxon>
        <taxon>Saliceae</taxon>
        <taxon>Populus</taxon>
    </lineage>
</organism>
<evidence type="ECO:0000256" key="2">
    <source>
        <dbReference type="ARBA" id="ARBA00004496"/>
    </source>
</evidence>
<keyword evidence="3" id="KW-0963">Cytoplasm</keyword>
<dbReference type="PROSITE" id="PS50102">
    <property type="entry name" value="RRM"/>
    <property type="match status" value="1"/>
</dbReference>
<dbReference type="GO" id="GO:0005634">
    <property type="term" value="C:nucleus"/>
    <property type="evidence" value="ECO:0007669"/>
    <property type="project" value="UniProtKB-SubCell"/>
</dbReference>
<name>A0AAD6QL30_9ROSI</name>
<sequence>LPGHATKNCTVLFTTNTASSPITASPKKQSQRERTRGGVMVEEDNGDVVMTEQSRGRGRERRKGRGLRLGGRGGSRQQTLLHEEEEEEEGGNDRNVLQLFTPLRSVEGWSVLLRGVHEEAQEDDILTLFGVYGHINNLHLNLDRCTGFLKGYALIEYENFMEAQAAISGMNGTKLFFRIISVDWAFSTGPFEGRRSFDTHRSRSPRRHQA</sequence>
<proteinExistence type="predicted"/>
<feature type="non-terminal residue" evidence="9">
    <location>
        <position position="210"/>
    </location>
</feature>
<evidence type="ECO:0000256" key="1">
    <source>
        <dbReference type="ARBA" id="ARBA00004123"/>
    </source>
</evidence>
<reference evidence="9" key="1">
    <citation type="journal article" date="2023" name="Mol. Ecol. Resour.">
        <title>Chromosome-level genome assembly of a triploid poplar Populus alba 'Berolinensis'.</title>
        <authorList>
            <person name="Chen S."/>
            <person name="Yu Y."/>
            <person name="Wang X."/>
            <person name="Wang S."/>
            <person name="Zhang T."/>
            <person name="Zhou Y."/>
            <person name="He R."/>
            <person name="Meng N."/>
            <person name="Wang Y."/>
            <person name="Liu W."/>
            <person name="Liu Z."/>
            <person name="Liu J."/>
            <person name="Guo Q."/>
            <person name="Huang H."/>
            <person name="Sederoff R.R."/>
            <person name="Wang G."/>
            <person name="Qu G."/>
            <person name="Chen S."/>
        </authorList>
    </citation>
    <scope>NUCLEOTIDE SEQUENCE</scope>
    <source>
        <strain evidence="9">SC-2020</strain>
    </source>
</reference>
<feature type="region of interest" description="Disordered" evidence="7">
    <location>
        <begin position="19"/>
        <end position="93"/>
    </location>
</feature>
<dbReference type="Gene3D" id="3.30.70.330">
    <property type="match status" value="1"/>
</dbReference>
<dbReference type="GO" id="GO:0005737">
    <property type="term" value="C:cytoplasm"/>
    <property type="evidence" value="ECO:0007669"/>
    <property type="project" value="UniProtKB-SubCell"/>
</dbReference>
<evidence type="ECO:0000259" key="8">
    <source>
        <dbReference type="PROSITE" id="PS50102"/>
    </source>
</evidence>
<dbReference type="InterPro" id="IPR033744">
    <property type="entry name" value="RRM_RBM8"/>
</dbReference>
<evidence type="ECO:0000256" key="6">
    <source>
        <dbReference type="PROSITE-ProRule" id="PRU00176"/>
    </source>
</evidence>
<evidence type="ECO:0000256" key="3">
    <source>
        <dbReference type="ARBA" id="ARBA00022490"/>
    </source>
</evidence>
<dbReference type="InterPro" id="IPR000504">
    <property type="entry name" value="RRM_dom"/>
</dbReference>
<keyword evidence="10" id="KW-1185">Reference proteome</keyword>
<feature type="domain" description="RRM" evidence="8">
    <location>
        <begin position="109"/>
        <end position="187"/>
    </location>
</feature>
<accession>A0AAD6QL30</accession>
<dbReference type="SMART" id="SM00360">
    <property type="entry name" value="RRM"/>
    <property type="match status" value="1"/>
</dbReference>
<dbReference type="GO" id="GO:0003729">
    <property type="term" value="F:mRNA binding"/>
    <property type="evidence" value="ECO:0007669"/>
    <property type="project" value="InterPro"/>
</dbReference>
<evidence type="ECO:0000256" key="5">
    <source>
        <dbReference type="ARBA" id="ARBA00023242"/>
    </source>
</evidence>
<protein>
    <submittedName>
        <fullName evidence="9">RNA-binding protein Y14A-like isoform X2</fullName>
    </submittedName>
</protein>
<comment type="caution">
    <text evidence="9">The sequence shown here is derived from an EMBL/GenBank/DDBJ whole genome shotgun (WGS) entry which is preliminary data.</text>
</comment>
<dbReference type="InterPro" id="IPR012677">
    <property type="entry name" value="Nucleotide-bd_a/b_plait_sf"/>
</dbReference>
<dbReference type="EMBL" id="JAQIZT010000006">
    <property type="protein sequence ID" value="KAJ6992339.1"/>
    <property type="molecule type" value="Genomic_DNA"/>
</dbReference>
<comment type="subcellular location">
    <subcellularLocation>
        <location evidence="2">Cytoplasm</location>
    </subcellularLocation>
    <subcellularLocation>
        <location evidence="1">Nucleus</location>
    </subcellularLocation>
</comment>
<gene>
    <name evidence="9" type="ORF">NC653_015653</name>
</gene>
<dbReference type="PRINTS" id="PR01738">
    <property type="entry name" value="RNABINDINGM8"/>
</dbReference>
<dbReference type="GO" id="GO:0006396">
    <property type="term" value="P:RNA processing"/>
    <property type="evidence" value="ECO:0007669"/>
    <property type="project" value="InterPro"/>
</dbReference>
<dbReference type="CDD" id="cd12324">
    <property type="entry name" value="RRM_RBM8"/>
    <property type="match status" value="1"/>
</dbReference>
<dbReference type="Pfam" id="PF00076">
    <property type="entry name" value="RRM_1"/>
    <property type="match status" value="1"/>
</dbReference>
<feature type="compositionally biased region" description="Polar residues" evidence="7">
    <location>
        <begin position="19"/>
        <end position="28"/>
    </location>
</feature>
<evidence type="ECO:0000256" key="7">
    <source>
        <dbReference type="SAM" id="MobiDB-lite"/>
    </source>
</evidence>
<evidence type="ECO:0000313" key="9">
    <source>
        <dbReference type="EMBL" id="KAJ6992339.1"/>
    </source>
</evidence>
<feature type="compositionally biased region" description="Basic residues" evidence="7">
    <location>
        <begin position="56"/>
        <end position="66"/>
    </location>
</feature>
<keyword evidence="5" id="KW-0539">Nucleus</keyword>
<dbReference type="AlphaFoldDB" id="A0AAD6QL30"/>
<dbReference type="PANTHER" id="PTHR45894">
    <property type="entry name" value="RNA-BINDING PROTEIN 8A"/>
    <property type="match status" value="1"/>
</dbReference>
<keyword evidence="4 6" id="KW-0694">RNA-binding</keyword>
<dbReference type="InterPro" id="IPR035979">
    <property type="entry name" value="RBD_domain_sf"/>
</dbReference>
<dbReference type="SUPFAM" id="SSF54928">
    <property type="entry name" value="RNA-binding domain, RBD"/>
    <property type="match status" value="1"/>
</dbReference>
<dbReference type="Proteomes" id="UP001164929">
    <property type="component" value="Chromosome 6"/>
</dbReference>
<evidence type="ECO:0000313" key="10">
    <source>
        <dbReference type="Proteomes" id="UP001164929"/>
    </source>
</evidence>
<dbReference type="InterPro" id="IPR008111">
    <property type="entry name" value="RNA-bd_8"/>
</dbReference>
<evidence type="ECO:0000256" key="4">
    <source>
        <dbReference type="ARBA" id="ARBA00022884"/>
    </source>
</evidence>